<dbReference type="InterPro" id="IPR038765">
    <property type="entry name" value="Papain-like_cys_pep_sf"/>
</dbReference>
<dbReference type="Proteomes" id="UP000000763">
    <property type="component" value="Chromosome 4"/>
</dbReference>
<protein>
    <submittedName>
        <fullName evidence="3">OSJNBa0011E07.5 protein</fullName>
    </submittedName>
    <submittedName>
        <fullName evidence="2">OSJNBb0049I21.11 protein</fullName>
    </submittedName>
</protein>
<sequence length="230" mass="26172">MAMVRGAAAAARRVGDGRGEAERRAARGARGSLAEEGLGLWNAMHEDTTVRGVTATVMTTAEEGAGMEIQRARRRGVYDTGFIDPRKINTEMLDKYEKDTEDNLVHLLTQQHYKTVILLPYNTEVTVYVSMNKEEKVFDNVFQLIDRAWDQFRQLVRGTWKEKLGQRFHFPRIHMREKLPHKDFITAVQEQLMGFINEEVLNPDGEFYYDGSTIRNVGPSSSDVTQASKS</sequence>
<organism evidence="2 4">
    <name type="scientific">Oryza sativa subsp. japonica</name>
    <name type="common">Rice</name>
    <dbReference type="NCBI Taxonomy" id="39947"/>
    <lineage>
        <taxon>Eukaryota</taxon>
        <taxon>Viridiplantae</taxon>
        <taxon>Streptophyta</taxon>
        <taxon>Embryophyta</taxon>
        <taxon>Tracheophyta</taxon>
        <taxon>Spermatophyta</taxon>
        <taxon>Magnoliopsida</taxon>
        <taxon>Liliopsida</taxon>
        <taxon>Poales</taxon>
        <taxon>Poaceae</taxon>
        <taxon>BOP clade</taxon>
        <taxon>Oryzoideae</taxon>
        <taxon>Oryzeae</taxon>
        <taxon>Oryzinae</taxon>
        <taxon>Oryza</taxon>
        <taxon>Oryza sativa</taxon>
    </lineage>
</organism>
<feature type="compositionally biased region" description="Low complexity" evidence="1">
    <location>
        <begin position="1"/>
        <end position="12"/>
    </location>
</feature>
<reference evidence="4" key="2">
    <citation type="journal article" date="2005" name="Nature">
        <title>The map-based sequence of the rice genome.</title>
        <authorList>
            <consortium name="International rice genome sequencing project (IRGSP)"/>
            <person name="Matsumoto T."/>
            <person name="Wu J."/>
            <person name="Kanamori H."/>
            <person name="Katayose Y."/>
            <person name="Fujisawa M."/>
            <person name="Namiki N."/>
            <person name="Mizuno H."/>
            <person name="Yamamoto K."/>
            <person name="Antonio B.A."/>
            <person name="Baba T."/>
            <person name="Sakata K."/>
            <person name="Nagamura Y."/>
            <person name="Aoki H."/>
            <person name="Arikawa K."/>
            <person name="Arita K."/>
            <person name="Bito T."/>
            <person name="Chiden Y."/>
            <person name="Fujitsuka N."/>
            <person name="Fukunaka R."/>
            <person name="Hamada M."/>
            <person name="Harada C."/>
            <person name="Hayashi A."/>
            <person name="Hijishita S."/>
            <person name="Honda M."/>
            <person name="Hosokawa S."/>
            <person name="Ichikawa Y."/>
            <person name="Idonuma A."/>
            <person name="Iijima M."/>
            <person name="Ikeda M."/>
            <person name="Ikeno M."/>
            <person name="Ito K."/>
            <person name="Ito S."/>
            <person name="Ito T."/>
            <person name="Ito Y."/>
            <person name="Ito Y."/>
            <person name="Iwabuchi A."/>
            <person name="Kamiya K."/>
            <person name="Karasawa W."/>
            <person name="Kurita K."/>
            <person name="Katagiri S."/>
            <person name="Kikuta A."/>
            <person name="Kobayashi H."/>
            <person name="Kobayashi N."/>
            <person name="Machita K."/>
            <person name="Maehara T."/>
            <person name="Masukawa M."/>
            <person name="Mizubayashi T."/>
            <person name="Mukai Y."/>
            <person name="Nagasaki H."/>
            <person name="Nagata Y."/>
            <person name="Naito S."/>
            <person name="Nakashima M."/>
            <person name="Nakama Y."/>
            <person name="Nakamichi Y."/>
            <person name="Nakamura M."/>
            <person name="Meguro A."/>
            <person name="Negishi M."/>
            <person name="Ohta I."/>
            <person name="Ohta T."/>
            <person name="Okamoto M."/>
            <person name="Ono N."/>
            <person name="Saji S."/>
            <person name="Sakaguchi M."/>
            <person name="Sakai K."/>
            <person name="Shibata M."/>
            <person name="Shimokawa T."/>
            <person name="Song J."/>
            <person name="Takazaki Y."/>
            <person name="Terasawa K."/>
            <person name="Tsugane M."/>
            <person name="Tsuji K."/>
            <person name="Ueda S."/>
            <person name="Waki K."/>
            <person name="Yamagata H."/>
            <person name="Yamamoto M."/>
            <person name="Yamamoto S."/>
            <person name="Yamane H."/>
            <person name="Yoshiki S."/>
            <person name="Yoshihara R."/>
            <person name="Yukawa K."/>
            <person name="Zhong H."/>
            <person name="Yano M."/>
            <person name="Yuan Q."/>
            <person name="Ouyang S."/>
            <person name="Liu J."/>
            <person name="Jones K.M."/>
            <person name="Gansberger K."/>
            <person name="Moffat K."/>
            <person name="Hill J."/>
            <person name="Bera J."/>
            <person name="Fadrosh D."/>
            <person name="Jin S."/>
            <person name="Johri S."/>
            <person name="Kim M."/>
            <person name="Overton L."/>
            <person name="Reardon M."/>
            <person name="Tsitrin T."/>
            <person name="Vuong H."/>
            <person name="Weaver B."/>
            <person name="Ciecko A."/>
            <person name="Tallon L."/>
            <person name="Jackson J."/>
            <person name="Pai G."/>
            <person name="Aken S.V."/>
            <person name="Utterback T."/>
            <person name="Reidmuller S."/>
            <person name="Feldblyum T."/>
            <person name="Hsiao J."/>
            <person name="Zismann V."/>
            <person name="Iobst S."/>
            <person name="de Vazeille A.R."/>
            <person name="Buell C.R."/>
            <person name="Ying K."/>
            <person name="Li Y."/>
            <person name="Lu T."/>
            <person name="Huang Y."/>
            <person name="Zhao Q."/>
            <person name="Feng Q."/>
            <person name="Zhang L."/>
            <person name="Zhu J."/>
            <person name="Weng Q."/>
            <person name="Mu J."/>
            <person name="Lu Y."/>
            <person name="Fan D."/>
            <person name="Liu Y."/>
            <person name="Guan J."/>
            <person name="Zhang Y."/>
            <person name="Yu S."/>
            <person name="Liu X."/>
            <person name="Zhang Y."/>
            <person name="Hong G."/>
            <person name="Han B."/>
            <person name="Choisne N."/>
            <person name="Demange N."/>
            <person name="Orjeda G."/>
            <person name="Samain S."/>
            <person name="Cattolico L."/>
            <person name="Pelletier E."/>
            <person name="Couloux A."/>
            <person name="Segurens B."/>
            <person name="Wincker P."/>
            <person name="D'Hont A."/>
            <person name="Scarpelli C."/>
            <person name="Weissenbach J."/>
            <person name="Salanoubat M."/>
            <person name="Quetier F."/>
            <person name="Yu Y."/>
            <person name="Kim H.R."/>
            <person name="Rambo T."/>
            <person name="Currie J."/>
            <person name="Collura K."/>
            <person name="Luo M."/>
            <person name="Yang T."/>
            <person name="Ammiraju J.S.S."/>
            <person name="Engler F."/>
            <person name="Soderlund C."/>
            <person name="Wing R.A."/>
            <person name="Palmer L.E."/>
            <person name="de la Bastide M."/>
            <person name="Spiegel L."/>
            <person name="Nascimento L."/>
            <person name="Zutavern T."/>
            <person name="O'Shaughnessy A."/>
            <person name="Dike S."/>
            <person name="Dedhia N."/>
            <person name="Preston R."/>
            <person name="Balija V."/>
            <person name="McCombie W.R."/>
            <person name="Chow T."/>
            <person name="Chen H."/>
            <person name="Chung M."/>
            <person name="Chen C."/>
            <person name="Shaw J."/>
            <person name="Wu H."/>
            <person name="Hsiao K."/>
            <person name="Chao Y."/>
            <person name="Chu M."/>
            <person name="Cheng C."/>
            <person name="Hour A."/>
            <person name="Lee P."/>
            <person name="Lin S."/>
            <person name="Lin Y."/>
            <person name="Liou J."/>
            <person name="Liu S."/>
            <person name="Hsing Y."/>
            <person name="Raghuvanshi S."/>
            <person name="Mohanty A."/>
            <person name="Bharti A.K."/>
            <person name="Gaur A."/>
            <person name="Gupta V."/>
            <person name="Kumar D."/>
            <person name="Ravi V."/>
            <person name="Vij S."/>
            <person name="Kapur A."/>
            <person name="Khurana P."/>
            <person name="Khurana P."/>
            <person name="Khurana J.P."/>
            <person name="Tyagi A.K."/>
            <person name="Gaikwad K."/>
            <person name="Singh A."/>
            <person name="Dalal V."/>
            <person name="Srivastava S."/>
            <person name="Dixit A."/>
            <person name="Pal A.K."/>
            <person name="Ghazi I.A."/>
            <person name="Yadav M."/>
            <person name="Pandit A."/>
            <person name="Bhargava A."/>
            <person name="Sureshbabu K."/>
            <person name="Batra K."/>
            <person name="Sharma T.R."/>
            <person name="Mohapatra T."/>
            <person name="Singh N.K."/>
            <person name="Messing J."/>
            <person name="Nelson A.B."/>
            <person name="Fuks G."/>
            <person name="Kavchok S."/>
            <person name="Keizer G."/>
            <person name="Linton E."/>
            <person name="Llaca V."/>
            <person name="Song R."/>
            <person name="Tanyolac B."/>
            <person name="Young S."/>
            <person name="Ho-Il K."/>
            <person name="Hahn J.H."/>
            <person name="Sangsakoo G."/>
            <person name="Vanavichit A."/>
            <person name="de Mattos Luiz.A.T."/>
            <person name="Zimmer P.D."/>
            <person name="Malone G."/>
            <person name="Dellagostin O."/>
            <person name="de Oliveira A.C."/>
            <person name="Bevan M."/>
            <person name="Bancroft I."/>
            <person name="Minx P."/>
            <person name="Cordum H."/>
            <person name="Wilson R."/>
            <person name="Cheng Z."/>
            <person name="Jin W."/>
            <person name="Jiang J."/>
            <person name="Leong S.A."/>
            <person name="Iwama H."/>
            <person name="Gojobori T."/>
            <person name="Itoh T."/>
            <person name="Niimura Y."/>
            <person name="Fujii Y."/>
            <person name="Habara T."/>
            <person name="Sakai H."/>
            <person name="Sato Y."/>
            <person name="Wilson G."/>
            <person name="Kumar K."/>
            <person name="McCouch S."/>
            <person name="Juretic N."/>
            <person name="Hoen D."/>
            <person name="Wright S."/>
            <person name="Bruskiewich R."/>
            <person name="Bureau T."/>
            <person name="Miyao A."/>
            <person name="Hirochika H."/>
            <person name="Nishikawa T."/>
            <person name="Kadowaki K."/>
            <person name="Sugiura M."/>
            <person name="Burr B."/>
            <person name="Sasaki T."/>
        </authorList>
    </citation>
    <scope>NUCLEOTIDE SEQUENCE [LARGE SCALE GENOMIC DNA]</scope>
    <source>
        <strain evidence="4">cv. Nipponbare</strain>
    </source>
</reference>
<name>Q7XX55_ORYSJ</name>
<reference evidence="2" key="1">
    <citation type="journal article" date="2002" name="Nature">
        <title>Sequence and analysis of rice chromosome 4.</title>
        <authorList>
            <person name="Feng Q."/>
            <person name="Zhang Y."/>
            <person name="Hao P."/>
            <person name="Wang S."/>
            <person name="Fu G."/>
            <person name="Huang Y."/>
            <person name="Li Y."/>
            <person name="Zhu J."/>
            <person name="Liu Y."/>
            <person name="Hu X."/>
            <person name="Jia P."/>
            <person name="Zhang Y."/>
            <person name="Zhao Q."/>
            <person name="Ying K."/>
            <person name="Yu S."/>
            <person name="Tang Y."/>
            <person name="Weng Q."/>
            <person name="Zhang L."/>
            <person name="Lu Y."/>
            <person name="Mu J."/>
            <person name="Lu Y."/>
            <person name="Zhang L.S."/>
            <person name="Yu Z."/>
            <person name="Fan D."/>
            <person name="Liu X."/>
            <person name="Lu T."/>
            <person name="Li C."/>
            <person name="Wu Y."/>
            <person name="Sun T."/>
            <person name="Lei H."/>
            <person name="Li T."/>
            <person name="Hu H."/>
            <person name="Guan J."/>
            <person name="Wu M."/>
            <person name="Zhang R."/>
            <person name="Zhou B."/>
            <person name="Chen Z."/>
            <person name="Chen L."/>
            <person name="Jin Z."/>
            <person name="Wang R."/>
            <person name="Yin H."/>
            <person name="Cai Z."/>
            <person name="Ren S."/>
            <person name="Lv G."/>
            <person name="Gu W."/>
            <person name="Zhu G."/>
            <person name="Tu Y."/>
            <person name="Jia J."/>
            <person name="Zhang Y."/>
            <person name="Chen J."/>
            <person name="Kang H."/>
            <person name="Chen X."/>
            <person name="Shao C."/>
            <person name="Sun Y."/>
            <person name="Hu Q."/>
            <person name="Zhang X."/>
            <person name="Zhang W."/>
            <person name="Wang L."/>
            <person name="Ding C."/>
            <person name="Sheng H."/>
            <person name="Gu J."/>
            <person name="Chen S."/>
            <person name="Ni L."/>
            <person name="Zhu F."/>
            <person name="Chen W."/>
            <person name="Lan L."/>
            <person name="Lai Y."/>
            <person name="Cheng Z."/>
            <person name="Gu M."/>
            <person name="Jiang J."/>
            <person name="Li J."/>
            <person name="Hong G."/>
            <person name="Xue Y."/>
            <person name="Han B."/>
        </authorList>
    </citation>
    <scope>NUCLEOTIDE SEQUENCE</scope>
</reference>
<proteinExistence type="predicted"/>
<feature type="region of interest" description="Disordered" evidence="1">
    <location>
        <begin position="1"/>
        <end position="29"/>
    </location>
</feature>
<accession>Q7XX55</accession>
<feature type="compositionally biased region" description="Basic and acidic residues" evidence="1">
    <location>
        <begin position="13"/>
        <end position="25"/>
    </location>
</feature>
<dbReference type="EMBL" id="AL663004">
    <property type="protein sequence ID" value="CAD39733.2"/>
    <property type="molecule type" value="Genomic_DNA"/>
</dbReference>
<dbReference type="AlphaFoldDB" id="Q7XX55"/>
<reference evidence="4" key="3">
    <citation type="journal article" date="2008" name="Nucleic Acids Res.">
        <title>The rice annotation project database (RAP-DB): 2008 update.</title>
        <authorList>
            <consortium name="The rice annotation project (RAP)"/>
        </authorList>
    </citation>
    <scope>GENOME REANNOTATION</scope>
    <source>
        <strain evidence="4">cv. Nipponbare</strain>
    </source>
</reference>
<dbReference type="EMBL" id="AL662951">
    <property type="protein sequence ID" value="CAE04196.2"/>
    <property type="molecule type" value="Genomic_DNA"/>
</dbReference>
<evidence type="ECO:0000313" key="3">
    <source>
        <dbReference type="EMBL" id="CAE04196.2"/>
    </source>
</evidence>
<evidence type="ECO:0000313" key="2">
    <source>
        <dbReference type="EMBL" id="CAD39733.2"/>
    </source>
</evidence>
<gene>
    <name evidence="3" type="ORF">OSJNBa0011E07.5</name>
    <name evidence="2" type="ORF">OSJNBb0049I21.11</name>
</gene>
<dbReference type="SUPFAM" id="SSF54001">
    <property type="entry name" value="Cysteine proteinases"/>
    <property type="match status" value="1"/>
</dbReference>
<evidence type="ECO:0000313" key="4">
    <source>
        <dbReference type="Proteomes" id="UP000000763"/>
    </source>
</evidence>
<evidence type="ECO:0000256" key="1">
    <source>
        <dbReference type="SAM" id="MobiDB-lite"/>
    </source>
</evidence>